<dbReference type="AlphaFoldDB" id="A0A0C2MPV4"/>
<keyword evidence="2" id="KW-1185">Reference proteome</keyword>
<dbReference type="EMBL" id="JWZT01003547">
    <property type="protein sequence ID" value="KII66380.1"/>
    <property type="molecule type" value="Genomic_DNA"/>
</dbReference>
<organism evidence="1 2">
    <name type="scientific">Thelohanellus kitauei</name>
    <name type="common">Myxosporean</name>
    <dbReference type="NCBI Taxonomy" id="669202"/>
    <lineage>
        <taxon>Eukaryota</taxon>
        <taxon>Metazoa</taxon>
        <taxon>Cnidaria</taxon>
        <taxon>Myxozoa</taxon>
        <taxon>Myxosporea</taxon>
        <taxon>Bivalvulida</taxon>
        <taxon>Platysporina</taxon>
        <taxon>Myxobolidae</taxon>
        <taxon>Thelohanellus</taxon>
    </lineage>
</organism>
<comment type="caution">
    <text evidence="1">The sequence shown here is derived from an EMBL/GenBank/DDBJ whole genome shotgun (WGS) entry which is preliminary data.</text>
</comment>
<proteinExistence type="predicted"/>
<gene>
    <name evidence="1" type="ORF">RF11_13614</name>
</gene>
<dbReference type="Proteomes" id="UP000031668">
    <property type="component" value="Unassembled WGS sequence"/>
</dbReference>
<protein>
    <submittedName>
        <fullName evidence="1">Uncharacterized protein</fullName>
    </submittedName>
</protein>
<reference evidence="1 2" key="1">
    <citation type="journal article" date="2014" name="Genome Biol. Evol.">
        <title>The genome of the myxosporean Thelohanellus kitauei shows adaptations to nutrient acquisition within its fish host.</title>
        <authorList>
            <person name="Yang Y."/>
            <person name="Xiong J."/>
            <person name="Zhou Z."/>
            <person name="Huo F."/>
            <person name="Miao W."/>
            <person name="Ran C."/>
            <person name="Liu Y."/>
            <person name="Zhang J."/>
            <person name="Feng J."/>
            <person name="Wang M."/>
            <person name="Wang M."/>
            <person name="Wang L."/>
            <person name="Yao B."/>
        </authorList>
    </citation>
    <scope>NUCLEOTIDE SEQUENCE [LARGE SCALE GENOMIC DNA]</scope>
    <source>
        <strain evidence="1">Wuqing</strain>
    </source>
</reference>
<accession>A0A0C2MPV4</accession>
<sequence length="612" mass="72272">MIYSQNIDEEENQRLLDNYIRSTESRDKQIQMDAVINLISRFYHLDDPEVDELLVEYFPKELYESFQWLSEVSWRIIQNPIMTLQFYSIYTFIFRNTNVLMNPKSQIFVSLFLAFIKVEIMILRFDHEKLIDSIIICVSYAPNQALFINENGVFNLYNLLNIGSINTDYGVRDMCRLVYTLHRDDSSALSRVKLIDNVKTILDKLSFIKTEIFVRILLMLMRMIDQIRLLDEIEFNVSQLYDVTTWIISRNARQDKNPKFLHYISRIWVRILEGSRNSIQIDTIDKLVTFASVFSNDILMRLHKSISTSTKLEITKTHKQRLYIVYLALVAFPTMNFANQKILITPIISLHIYLQIYIQNVSFKEVLFDDIFLIFQYFIKSLTILNFDEANLTQDIFRRFFRKLFEYQSLSLHCMFLFSQYTLDDENFSRLSAQSEPLDLKNIEIILYGLIRSLSDGTYISKLQSEKALFIYEDLKINTLPILNGTFIKSIFSQCESEMLKTIESPISENSGNPEHNTRKELMAMIIHSFNESCFLDEDKKNSLMRFYNTQCNHSSVVSSHDNSHDGLLESMSNSPLIQRIPFTWFFRLFILIFEFKFIFGDIDSKLDNLTF</sequence>
<name>A0A0C2MPV4_THEKT</name>
<evidence type="ECO:0000313" key="1">
    <source>
        <dbReference type="EMBL" id="KII66380.1"/>
    </source>
</evidence>
<evidence type="ECO:0000313" key="2">
    <source>
        <dbReference type="Proteomes" id="UP000031668"/>
    </source>
</evidence>